<dbReference type="AlphaFoldDB" id="A0A167YRA2"/>
<dbReference type="PROSITE" id="PS51186">
    <property type="entry name" value="GNAT"/>
    <property type="match status" value="1"/>
</dbReference>
<dbReference type="PANTHER" id="PTHR43617">
    <property type="entry name" value="L-AMINO ACID N-ACETYLTRANSFERASE"/>
    <property type="match status" value="1"/>
</dbReference>
<dbReference type="EMBL" id="LVJE01000006">
    <property type="protein sequence ID" value="OAB29701.1"/>
    <property type="molecule type" value="Genomic_DNA"/>
</dbReference>
<dbReference type="GO" id="GO:0016747">
    <property type="term" value="F:acyltransferase activity, transferring groups other than amino-acyl groups"/>
    <property type="evidence" value="ECO:0007669"/>
    <property type="project" value="InterPro"/>
</dbReference>
<accession>A0A167YRA2</accession>
<dbReference type="RefSeq" id="WP_066076849.1">
    <property type="nucleotide sequence ID" value="NZ_FRDK01000007.1"/>
</dbReference>
<sequence>MLSLSEATSTDFKTIQYIANKTWPVTYGGILSKEQIHYMLNLFYSEKALLENLNQKGHLFLLVEEDGVCLGFASYEHRYLNQEVTRLHKIYLLPEAQGKGAGKFLIDTIENLARQNHSVAISLNVNKFNKALSFYKKIGFEIVAEEDIELGYGGYKMEDYKMEKVL</sequence>
<name>A0A167YRA2_9FLAO</name>
<protein>
    <submittedName>
        <fullName evidence="2">Acetyltransferase</fullName>
    </submittedName>
</protein>
<keyword evidence="2" id="KW-0808">Transferase</keyword>
<gene>
    <name evidence="2" type="ORF">FBFR_02955</name>
</gene>
<organism evidence="2 3">
    <name type="scientific">Flavobacterium fryxellicola</name>
    <dbReference type="NCBI Taxonomy" id="249352"/>
    <lineage>
        <taxon>Bacteria</taxon>
        <taxon>Pseudomonadati</taxon>
        <taxon>Bacteroidota</taxon>
        <taxon>Flavobacteriia</taxon>
        <taxon>Flavobacteriales</taxon>
        <taxon>Flavobacteriaceae</taxon>
        <taxon>Flavobacterium</taxon>
    </lineage>
</organism>
<dbReference type="OrthoDB" id="9800604at2"/>
<proteinExistence type="predicted"/>
<comment type="caution">
    <text evidence="2">The sequence shown here is derived from an EMBL/GenBank/DDBJ whole genome shotgun (WGS) entry which is preliminary data.</text>
</comment>
<evidence type="ECO:0000259" key="1">
    <source>
        <dbReference type="PROSITE" id="PS51186"/>
    </source>
</evidence>
<dbReference type="STRING" id="249352.SAMN05444395_10746"/>
<evidence type="ECO:0000313" key="3">
    <source>
        <dbReference type="Proteomes" id="UP000077164"/>
    </source>
</evidence>
<dbReference type="PANTHER" id="PTHR43617:SF22">
    <property type="entry name" value="L-AMINO ACID N-ACETYLTRANSFERASE AAAT"/>
    <property type="match status" value="1"/>
</dbReference>
<dbReference type="Proteomes" id="UP000077164">
    <property type="component" value="Unassembled WGS sequence"/>
</dbReference>
<dbReference type="InterPro" id="IPR016181">
    <property type="entry name" value="Acyl_CoA_acyltransferase"/>
</dbReference>
<dbReference type="InterPro" id="IPR050276">
    <property type="entry name" value="MshD_Acetyltransferase"/>
</dbReference>
<dbReference type="InterPro" id="IPR000182">
    <property type="entry name" value="GNAT_dom"/>
</dbReference>
<dbReference type="Pfam" id="PF13673">
    <property type="entry name" value="Acetyltransf_10"/>
    <property type="match status" value="1"/>
</dbReference>
<dbReference type="CDD" id="cd04301">
    <property type="entry name" value="NAT_SF"/>
    <property type="match status" value="1"/>
</dbReference>
<feature type="domain" description="N-acetyltransferase" evidence="1">
    <location>
        <begin position="2"/>
        <end position="166"/>
    </location>
</feature>
<reference evidence="2 3" key="1">
    <citation type="submission" date="2016-03" db="EMBL/GenBank/DDBJ databases">
        <title>Draft genome sequence of Flavobacterium fryxellicola DSM 16209.</title>
        <authorList>
            <person name="Shin S.-K."/>
            <person name="Yi H."/>
        </authorList>
    </citation>
    <scope>NUCLEOTIDE SEQUENCE [LARGE SCALE GENOMIC DNA]</scope>
    <source>
        <strain evidence="2 3">DSM 16209</strain>
    </source>
</reference>
<keyword evidence="3" id="KW-1185">Reference proteome</keyword>
<dbReference type="Gene3D" id="3.40.630.30">
    <property type="match status" value="1"/>
</dbReference>
<dbReference type="SUPFAM" id="SSF55729">
    <property type="entry name" value="Acyl-CoA N-acyltransferases (Nat)"/>
    <property type="match status" value="1"/>
</dbReference>
<evidence type="ECO:0000313" key="2">
    <source>
        <dbReference type="EMBL" id="OAB29701.1"/>
    </source>
</evidence>